<dbReference type="InterPro" id="IPR013221">
    <property type="entry name" value="Mur_ligase_cen"/>
</dbReference>
<keyword evidence="7 10" id="KW-0573">Peptidoglycan synthesis</keyword>
<comment type="caution">
    <text evidence="15">The sequence shown here is derived from an EMBL/GenBank/DDBJ whole genome shotgun (WGS) entry which is preliminary data.</text>
</comment>
<keyword evidence="1 10" id="KW-0963">Cytoplasm</keyword>
<feature type="domain" description="Mur ligase C-terminal" evidence="13">
    <location>
        <begin position="324"/>
        <end position="445"/>
    </location>
</feature>
<dbReference type="Gene3D" id="3.40.1190.10">
    <property type="entry name" value="Mur-like, catalytic domain"/>
    <property type="match status" value="1"/>
</dbReference>
<evidence type="ECO:0000256" key="9">
    <source>
        <dbReference type="ARBA" id="ARBA00023316"/>
    </source>
</evidence>
<evidence type="ECO:0000256" key="2">
    <source>
        <dbReference type="ARBA" id="ARBA00022598"/>
    </source>
</evidence>
<comment type="pathway">
    <text evidence="10 11">Cell wall biogenesis; peptidoglycan biosynthesis.</text>
</comment>
<keyword evidence="6 10" id="KW-0133">Cell shape</keyword>
<feature type="domain" description="Mur ligase N-terminal catalytic" evidence="12">
    <location>
        <begin position="27"/>
        <end position="99"/>
    </location>
</feature>
<dbReference type="InterPro" id="IPR036565">
    <property type="entry name" value="Mur-like_cat_sf"/>
</dbReference>
<reference evidence="15 16" key="1">
    <citation type="submission" date="2020-08" db="EMBL/GenBank/DDBJ databases">
        <title>Genome public.</title>
        <authorList>
            <person name="Liu C."/>
            <person name="Sun Q."/>
        </authorList>
    </citation>
    <scope>NUCLEOTIDE SEQUENCE [LARGE SCALE GENOMIC DNA]</scope>
    <source>
        <strain evidence="15 16">NSJ-43</strain>
    </source>
</reference>
<dbReference type="InterPro" id="IPR000713">
    <property type="entry name" value="Mur_ligase_N"/>
</dbReference>
<evidence type="ECO:0000259" key="13">
    <source>
        <dbReference type="Pfam" id="PF02875"/>
    </source>
</evidence>
<evidence type="ECO:0000256" key="6">
    <source>
        <dbReference type="ARBA" id="ARBA00022960"/>
    </source>
</evidence>
<evidence type="ECO:0000256" key="4">
    <source>
        <dbReference type="ARBA" id="ARBA00022741"/>
    </source>
</evidence>
<dbReference type="Pfam" id="PF01225">
    <property type="entry name" value="Mur_ligase"/>
    <property type="match status" value="1"/>
</dbReference>
<feature type="domain" description="Mur ligase central" evidence="14">
    <location>
        <begin position="110"/>
        <end position="301"/>
    </location>
</feature>
<keyword evidence="4 10" id="KW-0547">Nucleotide-binding</keyword>
<dbReference type="Gene3D" id="3.90.190.20">
    <property type="entry name" value="Mur ligase, C-terminal domain"/>
    <property type="match status" value="1"/>
</dbReference>
<evidence type="ECO:0000259" key="14">
    <source>
        <dbReference type="Pfam" id="PF08245"/>
    </source>
</evidence>
<dbReference type="InterPro" id="IPR036615">
    <property type="entry name" value="Mur_ligase_C_dom_sf"/>
</dbReference>
<evidence type="ECO:0000256" key="10">
    <source>
        <dbReference type="HAMAP-Rule" id="MF_02019"/>
    </source>
</evidence>
<keyword evidence="9 10" id="KW-0961">Cell wall biogenesis/degradation</keyword>
<comment type="similarity">
    <text evidence="10">Belongs to the MurCDEF family. MurF subfamily.</text>
</comment>
<evidence type="ECO:0000256" key="5">
    <source>
        <dbReference type="ARBA" id="ARBA00022840"/>
    </source>
</evidence>
<keyword evidence="3 10" id="KW-0132">Cell division</keyword>
<evidence type="ECO:0000313" key="15">
    <source>
        <dbReference type="EMBL" id="MBC5680504.1"/>
    </source>
</evidence>
<dbReference type="EMBL" id="JACOPD010000003">
    <property type="protein sequence ID" value="MBC5680504.1"/>
    <property type="molecule type" value="Genomic_DNA"/>
</dbReference>
<evidence type="ECO:0000256" key="11">
    <source>
        <dbReference type="RuleBase" id="RU004136"/>
    </source>
</evidence>
<dbReference type="PANTHER" id="PTHR43024:SF1">
    <property type="entry name" value="UDP-N-ACETYLMURAMOYL-TRIPEPTIDE--D-ALANYL-D-ALANINE LIGASE"/>
    <property type="match status" value="1"/>
</dbReference>
<dbReference type="InterPro" id="IPR035911">
    <property type="entry name" value="MurE/MurF_N"/>
</dbReference>
<gene>
    <name evidence="10" type="primary">murF</name>
    <name evidence="15" type="ORF">H8S01_05955</name>
</gene>
<keyword evidence="16" id="KW-1185">Reference proteome</keyword>
<comment type="function">
    <text evidence="10 11">Involved in cell wall formation. Catalyzes the final step in the synthesis of UDP-N-acetylmuramoyl-pentapeptide, the precursor of murein.</text>
</comment>
<dbReference type="GO" id="GO:0016874">
    <property type="term" value="F:ligase activity"/>
    <property type="evidence" value="ECO:0007669"/>
    <property type="project" value="UniProtKB-KW"/>
</dbReference>
<evidence type="ECO:0000256" key="8">
    <source>
        <dbReference type="ARBA" id="ARBA00023306"/>
    </source>
</evidence>
<dbReference type="Proteomes" id="UP000628463">
    <property type="component" value="Unassembled WGS sequence"/>
</dbReference>
<dbReference type="RefSeq" id="WP_186836527.1">
    <property type="nucleotide sequence ID" value="NZ_JACOPD010000003.1"/>
</dbReference>
<comment type="subcellular location">
    <subcellularLocation>
        <location evidence="10 11">Cytoplasm</location>
    </subcellularLocation>
</comment>
<dbReference type="EC" id="6.3.2.10" evidence="10 11"/>
<dbReference type="Pfam" id="PF08245">
    <property type="entry name" value="Mur_ligase_M"/>
    <property type="match status" value="1"/>
</dbReference>
<evidence type="ECO:0000256" key="3">
    <source>
        <dbReference type="ARBA" id="ARBA00022618"/>
    </source>
</evidence>
<feature type="binding site" evidence="10">
    <location>
        <begin position="112"/>
        <end position="118"/>
    </location>
    <ligand>
        <name>ATP</name>
        <dbReference type="ChEBI" id="CHEBI:30616"/>
    </ligand>
</feature>
<dbReference type="PANTHER" id="PTHR43024">
    <property type="entry name" value="UDP-N-ACETYLMURAMOYL-TRIPEPTIDE--D-ALANYL-D-ALANINE LIGASE"/>
    <property type="match status" value="1"/>
</dbReference>
<dbReference type="SUPFAM" id="SSF53244">
    <property type="entry name" value="MurD-like peptide ligases, peptide-binding domain"/>
    <property type="match status" value="1"/>
</dbReference>
<dbReference type="InterPro" id="IPR005863">
    <property type="entry name" value="UDP-N-AcMur_synth"/>
</dbReference>
<dbReference type="NCBIfam" id="TIGR01143">
    <property type="entry name" value="murF"/>
    <property type="match status" value="1"/>
</dbReference>
<dbReference type="SUPFAM" id="SSF53623">
    <property type="entry name" value="MurD-like peptide ligases, catalytic domain"/>
    <property type="match status" value="1"/>
</dbReference>
<name>A0ABR7FZA2_9FIRM</name>
<comment type="catalytic activity">
    <reaction evidence="10 11">
        <text>D-alanyl-D-alanine + UDP-N-acetyl-alpha-D-muramoyl-L-alanyl-gamma-D-glutamyl-meso-2,6-diaminopimelate + ATP = UDP-N-acetyl-alpha-D-muramoyl-L-alanyl-gamma-D-glutamyl-meso-2,6-diaminopimeloyl-D-alanyl-D-alanine + ADP + phosphate + H(+)</text>
        <dbReference type="Rhea" id="RHEA:28374"/>
        <dbReference type="ChEBI" id="CHEBI:15378"/>
        <dbReference type="ChEBI" id="CHEBI:30616"/>
        <dbReference type="ChEBI" id="CHEBI:43474"/>
        <dbReference type="ChEBI" id="CHEBI:57822"/>
        <dbReference type="ChEBI" id="CHEBI:61386"/>
        <dbReference type="ChEBI" id="CHEBI:83905"/>
        <dbReference type="ChEBI" id="CHEBI:456216"/>
        <dbReference type="EC" id="6.3.2.10"/>
    </reaction>
</comment>
<keyword evidence="8 10" id="KW-0131">Cell cycle</keyword>
<dbReference type="Pfam" id="PF02875">
    <property type="entry name" value="Mur_ligase_C"/>
    <property type="match status" value="1"/>
</dbReference>
<sequence length="462" mass="50475">MKGMTIRAMTQACHGIYHGDEGAVDIEISAITTDSRKIQKNGMFIAICGEKSDGHDYIGKCFDDGALCCISEHELPGESRPYIQVESSLTALKQLAAYYRQQLDIKVVGITGSVGKTSTKETIASVLAQKYKVKKTQGNFNNEIGLPLTVFTLEESDEIAVLEMGISDFGEMTRLTAIACPDVCVITNIGWCHLENLKTRDGILKAKTEIFKSMNPDGTVILNGDDDKLITIKDVYDKKPVFFGIENKCGIYAGNIVNNGLEGMTARICNVNTADNIRNFNVHIPVAGIHMVYNSMAAAAVGAVFGLTSKEIADGIANMETLAGRNHIIRTDSLLILDDCYNANPVSMKSSIDVLASSKGRKVAILGDMFELGENEKQLHYGVGEYFKDKNIDVLITVGELSKNIAAGVRTVSVCDVHSYDTKDELEKDFSKLLKKGDNILVKASHGMQFTKIVDFLEKLEL</sequence>
<evidence type="ECO:0000313" key="16">
    <source>
        <dbReference type="Proteomes" id="UP000628463"/>
    </source>
</evidence>
<dbReference type="HAMAP" id="MF_02019">
    <property type="entry name" value="MurF"/>
    <property type="match status" value="1"/>
</dbReference>
<evidence type="ECO:0000256" key="1">
    <source>
        <dbReference type="ARBA" id="ARBA00022490"/>
    </source>
</evidence>
<keyword evidence="5 10" id="KW-0067">ATP-binding</keyword>
<accession>A0ABR7FZA2</accession>
<organism evidence="15 16">
    <name type="scientific">Lachnospira hominis</name>
    <name type="common">ex Liu et al. 2021</name>
    <dbReference type="NCBI Taxonomy" id="2763051"/>
    <lineage>
        <taxon>Bacteria</taxon>
        <taxon>Bacillati</taxon>
        <taxon>Bacillota</taxon>
        <taxon>Clostridia</taxon>
        <taxon>Lachnospirales</taxon>
        <taxon>Lachnospiraceae</taxon>
        <taxon>Lachnospira</taxon>
    </lineage>
</organism>
<dbReference type="InterPro" id="IPR051046">
    <property type="entry name" value="MurCDEF_CellWall_CoF430Synth"/>
</dbReference>
<dbReference type="InterPro" id="IPR004101">
    <property type="entry name" value="Mur_ligase_C"/>
</dbReference>
<keyword evidence="2 10" id="KW-0436">Ligase</keyword>
<protein>
    <recommendedName>
        <fullName evidence="10 11">UDP-N-acetylmuramoyl-tripeptide--D-alanyl-D-alanine ligase</fullName>
        <ecNumber evidence="10 11">6.3.2.10</ecNumber>
    </recommendedName>
    <alternativeName>
        <fullName evidence="10">D-alanyl-D-alanine-adding enzyme</fullName>
    </alternativeName>
</protein>
<evidence type="ECO:0000256" key="7">
    <source>
        <dbReference type="ARBA" id="ARBA00022984"/>
    </source>
</evidence>
<proteinExistence type="inferred from homology"/>
<dbReference type="SUPFAM" id="SSF63418">
    <property type="entry name" value="MurE/MurF N-terminal domain"/>
    <property type="match status" value="1"/>
</dbReference>
<evidence type="ECO:0000259" key="12">
    <source>
        <dbReference type="Pfam" id="PF01225"/>
    </source>
</evidence>
<dbReference type="Gene3D" id="3.40.1390.10">
    <property type="entry name" value="MurE/MurF, N-terminal domain"/>
    <property type="match status" value="1"/>
</dbReference>